<evidence type="ECO:0008006" key="7">
    <source>
        <dbReference type="Google" id="ProtNLM"/>
    </source>
</evidence>
<keyword evidence="3" id="KW-1133">Transmembrane helix</keyword>
<keyword evidence="6" id="KW-1185">Reference proteome</keyword>
<keyword evidence="4" id="KW-0472">Membrane</keyword>
<dbReference type="AlphaFoldDB" id="A0A5Q3QBE4"/>
<dbReference type="KEGG" id="sace:GIY23_04695"/>
<evidence type="ECO:0000256" key="3">
    <source>
        <dbReference type="ARBA" id="ARBA00022989"/>
    </source>
</evidence>
<dbReference type="PANTHER" id="PTHR36974:SF1">
    <property type="entry name" value="DOXX FAMILY MEMBRANE PROTEIN"/>
    <property type="match status" value="1"/>
</dbReference>
<evidence type="ECO:0000256" key="1">
    <source>
        <dbReference type="ARBA" id="ARBA00004141"/>
    </source>
</evidence>
<gene>
    <name evidence="5" type="ORF">GIY23_04695</name>
</gene>
<sequence length="125" mass="13416">MPSSETRSALALAATLAAAGTLHFAQPKPFDRIVPRALPGTPRTWTYASGVAELTCAAAVAHPRTRSTGALAAAALFVAVFPANVQMAVDTRRSRPALRYGSLARLPLQLPLIRWAWRVRSANQR</sequence>
<dbReference type="RefSeq" id="WP_154075532.1">
    <property type="nucleotide sequence ID" value="NZ_CP045929.1"/>
</dbReference>
<name>A0A5Q3QBE4_9PSEU</name>
<evidence type="ECO:0000256" key="4">
    <source>
        <dbReference type="ARBA" id="ARBA00023136"/>
    </source>
</evidence>
<evidence type="ECO:0000313" key="6">
    <source>
        <dbReference type="Proteomes" id="UP000371041"/>
    </source>
</evidence>
<keyword evidence="2" id="KW-0812">Transmembrane</keyword>
<comment type="subcellular location">
    <subcellularLocation>
        <location evidence="1">Membrane</location>
        <topology evidence="1">Multi-pass membrane protein</topology>
    </subcellularLocation>
</comment>
<protein>
    <recommendedName>
        <fullName evidence="7">DoxX family protein</fullName>
    </recommendedName>
</protein>
<dbReference type="PANTHER" id="PTHR36974">
    <property type="entry name" value="MEMBRANE PROTEIN-RELATED"/>
    <property type="match status" value="1"/>
</dbReference>
<dbReference type="InterPro" id="IPR032808">
    <property type="entry name" value="DoxX"/>
</dbReference>
<proteinExistence type="predicted"/>
<reference evidence="6" key="1">
    <citation type="submission" date="2019-11" db="EMBL/GenBank/DDBJ databases">
        <title>The complete genome sequence of Saccharopolyspora sp. E2A.</title>
        <authorList>
            <person name="Zhang G."/>
        </authorList>
    </citation>
    <scope>NUCLEOTIDE SEQUENCE [LARGE SCALE GENOMIC DNA]</scope>
    <source>
        <strain evidence="6">E2A</strain>
    </source>
</reference>
<dbReference type="GO" id="GO:0016020">
    <property type="term" value="C:membrane"/>
    <property type="evidence" value="ECO:0007669"/>
    <property type="project" value="UniProtKB-SubCell"/>
</dbReference>
<evidence type="ECO:0000313" key="5">
    <source>
        <dbReference type="EMBL" id="QGK68929.1"/>
    </source>
</evidence>
<accession>A0A5Q3QBE4</accession>
<organism evidence="5 6">
    <name type="scientific">Allosaccharopolyspora coralli</name>
    <dbReference type="NCBI Taxonomy" id="2665642"/>
    <lineage>
        <taxon>Bacteria</taxon>
        <taxon>Bacillati</taxon>
        <taxon>Actinomycetota</taxon>
        <taxon>Actinomycetes</taxon>
        <taxon>Pseudonocardiales</taxon>
        <taxon>Pseudonocardiaceae</taxon>
        <taxon>Allosaccharopolyspora</taxon>
    </lineage>
</organism>
<dbReference type="Proteomes" id="UP000371041">
    <property type="component" value="Chromosome"/>
</dbReference>
<dbReference type="Pfam" id="PF13564">
    <property type="entry name" value="DoxX_2"/>
    <property type="match status" value="1"/>
</dbReference>
<dbReference type="EMBL" id="CP045929">
    <property type="protein sequence ID" value="QGK68929.1"/>
    <property type="molecule type" value="Genomic_DNA"/>
</dbReference>
<evidence type="ECO:0000256" key="2">
    <source>
        <dbReference type="ARBA" id="ARBA00022692"/>
    </source>
</evidence>